<evidence type="ECO:0000313" key="5">
    <source>
        <dbReference type="Proteomes" id="UP001166286"/>
    </source>
</evidence>
<organism evidence="4 5">
    <name type="scientific">Cladonia borealis</name>
    <dbReference type="NCBI Taxonomy" id="184061"/>
    <lineage>
        <taxon>Eukaryota</taxon>
        <taxon>Fungi</taxon>
        <taxon>Dikarya</taxon>
        <taxon>Ascomycota</taxon>
        <taxon>Pezizomycotina</taxon>
        <taxon>Lecanoromycetes</taxon>
        <taxon>OSLEUM clade</taxon>
        <taxon>Lecanoromycetidae</taxon>
        <taxon>Lecanorales</taxon>
        <taxon>Lecanorineae</taxon>
        <taxon>Cladoniaceae</taxon>
        <taxon>Cladonia</taxon>
    </lineage>
</organism>
<comment type="caution">
    <text evidence="4">The sequence shown here is derived from an EMBL/GenBank/DDBJ whole genome shotgun (WGS) entry which is preliminary data.</text>
</comment>
<dbReference type="Pfam" id="PF14226">
    <property type="entry name" value="DIOX_N"/>
    <property type="match status" value="1"/>
</dbReference>
<keyword evidence="2" id="KW-0560">Oxidoreductase</keyword>
<keyword evidence="2" id="KW-0408">Iron</keyword>
<reference evidence="4" key="1">
    <citation type="submission" date="2023-03" db="EMBL/GenBank/DDBJ databases">
        <title>Complete genome of Cladonia borealis.</title>
        <authorList>
            <person name="Park H."/>
        </authorList>
    </citation>
    <scope>NUCLEOTIDE SEQUENCE</scope>
    <source>
        <strain evidence="4">ANT050790</strain>
    </source>
</reference>
<dbReference type="SUPFAM" id="SSF51197">
    <property type="entry name" value="Clavaminate synthase-like"/>
    <property type="match status" value="1"/>
</dbReference>
<evidence type="ECO:0000256" key="2">
    <source>
        <dbReference type="RuleBase" id="RU003682"/>
    </source>
</evidence>
<dbReference type="GO" id="GO:0044283">
    <property type="term" value="P:small molecule biosynthetic process"/>
    <property type="evidence" value="ECO:0007669"/>
    <property type="project" value="UniProtKB-ARBA"/>
</dbReference>
<protein>
    <recommendedName>
        <fullName evidence="3">Fe2OG dioxygenase domain-containing protein</fullName>
    </recommendedName>
</protein>
<dbReference type="GO" id="GO:0016491">
    <property type="term" value="F:oxidoreductase activity"/>
    <property type="evidence" value="ECO:0007669"/>
    <property type="project" value="UniProtKB-KW"/>
</dbReference>
<dbReference type="EMBL" id="JAFEKC020000015">
    <property type="protein sequence ID" value="KAK0510548.1"/>
    <property type="molecule type" value="Genomic_DNA"/>
</dbReference>
<accession>A0AA39QZG2</accession>
<evidence type="ECO:0000256" key="1">
    <source>
        <dbReference type="ARBA" id="ARBA00008056"/>
    </source>
</evidence>
<dbReference type="Proteomes" id="UP001166286">
    <property type="component" value="Unassembled WGS sequence"/>
</dbReference>
<dbReference type="PROSITE" id="PS51471">
    <property type="entry name" value="FE2OG_OXY"/>
    <property type="match status" value="1"/>
</dbReference>
<sequence>MELPSLDFTLFTNGTPSQQKYLCDTLLAYCKNHGVAKITNCGIPNSAIDELLNWNRHFFQLPYDVKMKAPHPATPNPHRGYSGLGQERVSSVTFDAKESFDQGPTDDSLQPNIWIPEEDLPGFRTFMEGFFNLCCDAQLLILRALAVGLNMPEYTFDKLHSRHEFELRLTHYPAIDIKKLQTDTNRISEHHDWGTITLVFQDSTGGLEFEQKDRPGVFHAVESVKPMEIVLNVGDCLHRWTNGTLHSVNHRVRIPRSLSTQQQGLVPDRHSVSFFCKPNRDESVASWKVFQSDALVRYEDITSYEYNQRLLKTTY</sequence>
<evidence type="ECO:0000313" key="4">
    <source>
        <dbReference type="EMBL" id="KAK0510548.1"/>
    </source>
</evidence>
<keyword evidence="5" id="KW-1185">Reference proteome</keyword>
<evidence type="ECO:0000259" key="3">
    <source>
        <dbReference type="PROSITE" id="PS51471"/>
    </source>
</evidence>
<feature type="domain" description="Fe2OG dioxygenase" evidence="3">
    <location>
        <begin position="163"/>
        <end position="278"/>
    </location>
</feature>
<dbReference type="AlphaFoldDB" id="A0AA39QZG2"/>
<dbReference type="InterPro" id="IPR044861">
    <property type="entry name" value="IPNS-like_FE2OG_OXY"/>
</dbReference>
<comment type="similarity">
    <text evidence="1 2">Belongs to the iron/ascorbate-dependent oxidoreductase family.</text>
</comment>
<dbReference type="InterPro" id="IPR027443">
    <property type="entry name" value="IPNS-like_sf"/>
</dbReference>
<gene>
    <name evidence="4" type="ORF">JMJ35_006980</name>
</gene>
<dbReference type="InterPro" id="IPR005123">
    <property type="entry name" value="Oxoglu/Fe-dep_dioxygenase_dom"/>
</dbReference>
<dbReference type="GO" id="GO:0046872">
    <property type="term" value="F:metal ion binding"/>
    <property type="evidence" value="ECO:0007669"/>
    <property type="project" value="UniProtKB-KW"/>
</dbReference>
<dbReference type="Gene3D" id="2.60.120.330">
    <property type="entry name" value="B-lactam Antibiotic, Isopenicillin N Synthase, Chain"/>
    <property type="match status" value="1"/>
</dbReference>
<dbReference type="InterPro" id="IPR026992">
    <property type="entry name" value="DIOX_N"/>
</dbReference>
<dbReference type="PANTHER" id="PTHR47990">
    <property type="entry name" value="2-OXOGLUTARATE (2OG) AND FE(II)-DEPENDENT OXYGENASE SUPERFAMILY PROTEIN-RELATED"/>
    <property type="match status" value="1"/>
</dbReference>
<dbReference type="InterPro" id="IPR050231">
    <property type="entry name" value="Iron_ascorbate_oxido_reductase"/>
</dbReference>
<dbReference type="Pfam" id="PF03171">
    <property type="entry name" value="2OG-FeII_Oxy"/>
    <property type="match status" value="1"/>
</dbReference>
<proteinExistence type="inferred from homology"/>
<name>A0AA39QZG2_9LECA</name>
<keyword evidence="2" id="KW-0479">Metal-binding</keyword>